<feature type="domain" description="Cytochrome c oxidase assembly factor 3 mitochondrial coiled-coil" evidence="8">
    <location>
        <begin position="624"/>
        <end position="670"/>
    </location>
</feature>
<dbReference type="GO" id="GO:0051225">
    <property type="term" value="P:spindle assembly"/>
    <property type="evidence" value="ECO:0007669"/>
    <property type="project" value="TreeGrafter"/>
</dbReference>
<feature type="region of interest" description="Disordered" evidence="6">
    <location>
        <begin position="564"/>
        <end position="592"/>
    </location>
</feature>
<evidence type="ECO:0000259" key="7">
    <source>
        <dbReference type="Pfam" id="PF04130"/>
    </source>
</evidence>
<dbReference type="GO" id="GO:0005816">
    <property type="term" value="C:spindle pole body"/>
    <property type="evidence" value="ECO:0007669"/>
    <property type="project" value="UniProtKB-ARBA"/>
</dbReference>
<keyword evidence="2 5" id="KW-0963">Cytoplasm</keyword>
<comment type="caution">
    <text evidence="10">The sequence shown here is derived from an EMBL/GenBank/DDBJ whole genome shotgun (WGS) entry which is preliminary data.</text>
</comment>
<reference evidence="10" key="1">
    <citation type="submission" date="2022-06" db="EMBL/GenBank/DDBJ databases">
        <title>Genome Sequence of Candolleomyces eurysporus.</title>
        <authorList>
            <person name="Buettner E."/>
        </authorList>
    </citation>
    <scope>NUCLEOTIDE SEQUENCE</scope>
    <source>
        <strain evidence="10">VTCC 930004</strain>
    </source>
</reference>
<evidence type="ECO:0000313" key="10">
    <source>
        <dbReference type="EMBL" id="KAJ2920445.1"/>
    </source>
</evidence>
<dbReference type="PANTHER" id="PTHR19302">
    <property type="entry name" value="GAMMA TUBULIN COMPLEX PROTEIN"/>
    <property type="match status" value="1"/>
</dbReference>
<dbReference type="GO" id="GO:0051011">
    <property type="term" value="F:microtubule minus-end binding"/>
    <property type="evidence" value="ECO:0007669"/>
    <property type="project" value="TreeGrafter"/>
</dbReference>
<protein>
    <recommendedName>
        <fullName evidence="5">Spindle pole body component</fullName>
    </recommendedName>
</protein>
<proteinExistence type="inferred from homology"/>
<feature type="domain" description="Gamma tubulin complex component protein N-terminal" evidence="9">
    <location>
        <begin position="15"/>
        <end position="221"/>
    </location>
</feature>
<sequence length="778" mass="86030">MCRASQGISEEPLVVSLLETQSVLSDEFDTAFAVLHEIVQKVFDISGDADDGVHVVQTKRSPAVHSTLLLDTLFSTLQEHAERKSTVVSRTLMRVFVRAAEPIWAMVGKWLRDGMNVQSGEHGEKSSDLDEEFFIESSGVGIGMMSMGLFDPDFWTEGYCLRDQLVPGGVVGEDWESARQRLVPSFLDHIADPILGTGKAIGLARVLGLSQPSQGFSKWLSFADVIYSSLNGELGDGIGSQKDRLAALFSVSVDSLSRIVYDWLWPVCEATGDWVVNIIVDDCELWRHLNAIEDLFLMRKGDALSHLIDLIFLKMDSNQPWGDFHSLNKAFGDVVRSTLKAGVQEWIQVSLVRLSYRGHRDSDKQINRTLKAIEGLQIEYAVPFPLTYIFRPDVVQKYSEIFVFLLQIRRAKHVLERILVRGDRGRDHRFREELKLFYAMRSRLSWFVNTLLTFLTTYVLHIQVRGFHEELGKARSLDEIIQVHDQHVSKLQARCLLDDNLATLHRSILSILDMCLHFSSVFTAFAGSATATHDVSSLSMTLKHRSRRQRRQQRNVIGFSQSFTPSVVSSDEDSDEDDVIHEGDSGPPEPSFSMDDSVLEAGADFFGTLEQMSKELDGLAMSDGLKRAREPYRIKNALVGLGLGAFAVGVWAYSISAVKQDEFDDVDEEAKALGAGAANASGKQGEKVPAAPALPVPNPSAVAAVAEATANIVLPGTLPLPSVTTPTPPPSKSPSSQPRGILQLLDKRWPRVLDPESKTVVWGAPSVDNVGRMGGSRS</sequence>
<dbReference type="InterPro" id="IPR007259">
    <property type="entry name" value="GCP"/>
</dbReference>
<name>A0A9W8IPK3_9AGAR</name>
<dbReference type="GO" id="GO:0000278">
    <property type="term" value="P:mitotic cell cycle"/>
    <property type="evidence" value="ECO:0007669"/>
    <property type="project" value="TreeGrafter"/>
</dbReference>
<feature type="region of interest" description="Disordered" evidence="6">
    <location>
        <begin position="716"/>
        <end position="741"/>
    </location>
</feature>
<evidence type="ECO:0000256" key="2">
    <source>
        <dbReference type="ARBA" id="ARBA00022490"/>
    </source>
</evidence>
<dbReference type="InterPro" id="IPR040457">
    <property type="entry name" value="GCP_C"/>
</dbReference>
<dbReference type="Pfam" id="PF17681">
    <property type="entry name" value="GCP_N_terminal"/>
    <property type="match status" value="1"/>
</dbReference>
<dbReference type="GO" id="GO:0000930">
    <property type="term" value="C:gamma-tubulin complex"/>
    <property type="evidence" value="ECO:0007669"/>
    <property type="project" value="UniProtKB-ARBA"/>
</dbReference>
<dbReference type="Pfam" id="PF04130">
    <property type="entry name" value="GCP_C_terminal"/>
    <property type="match status" value="1"/>
</dbReference>
<feature type="compositionally biased region" description="Low complexity" evidence="6">
    <location>
        <begin position="716"/>
        <end position="725"/>
    </location>
</feature>
<feature type="compositionally biased region" description="Acidic residues" evidence="6">
    <location>
        <begin position="570"/>
        <end position="579"/>
    </location>
</feature>
<gene>
    <name evidence="10" type="ORF">H1R20_g16649</name>
</gene>
<dbReference type="AlphaFoldDB" id="A0A9W8IPK3"/>
<dbReference type="Gene3D" id="1.20.120.1900">
    <property type="entry name" value="Gamma-tubulin complex, C-terminal domain"/>
    <property type="match status" value="1"/>
</dbReference>
<feature type="domain" description="Gamma tubulin complex component C-terminal" evidence="7">
    <location>
        <begin position="285"/>
        <end position="557"/>
    </location>
</feature>
<comment type="similarity">
    <text evidence="1 5">Belongs to the TUBGCP family.</text>
</comment>
<dbReference type="GO" id="GO:0000922">
    <property type="term" value="C:spindle pole"/>
    <property type="evidence" value="ECO:0007669"/>
    <property type="project" value="InterPro"/>
</dbReference>
<dbReference type="GO" id="GO:0031122">
    <property type="term" value="P:cytoplasmic microtubule organization"/>
    <property type="evidence" value="ECO:0007669"/>
    <property type="project" value="TreeGrafter"/>
</dbReference>
<dbReference type="OrthoDB" id="66546at2759"/>
<dbReference type="GO" id="GO:0005874">
    <property type="term" value="C:microtubule"/>
    <property type="evidence" value="ECO:0007669"/>
    <property type="project" value="UniProtKB-KW"/>
</dbReference>
<dbReference type="InterPro" id="IPR042241">
    <property type="entry name" value="GCP_C_sf"/>
</dbReference>
<comment type="subcellular location">
    <subcellularLocation>
        <location evidence="5">Cytoplasm</location>
        <location evidence="5">Cytoskeleton</location>
        <location evidence="5">Microtubule organizing center</location>
    </subcellularLocation>
</comment>
<dbReference type="Pfam" id="PF09813">
    <property type="entry name" value="Coa3_cc"/>
    <property type="match status" value="1"/>
</dbReference>
<evidence type="ECO:0000256" key="1">
    <source>
        <dbReference type="ARBA" id="ARBA00010337"/>
    </source>
</evidence>
<evidence type="ECO:0000256" key="4">
    <source>
        <dbReference type="ARBA" id="ARBA00023212"/>
    </source>
</evidence>
<dbReference type="GO" id="GO:0007020">
    <property type="term" value="P:microtubule nucleation"/>
    <property type="evidence" value="ECO:0007669"/>
    <property type="project" value="InterPro"/>
</dbReference>
<dbReference type="InterPro" id="IPR018628">
    <property type="entry name" value="Coa3_CC"/>
</dbReference>
<keyword evidence="3 5" id="KW-0493">Microtubule</keyword>
<evidence type="ECO:0000259" key="9">
    <source>
        <dbReference type="Pfam" id="PF17681"/>
    </source>
</evidence>
<keyword evidence="4 5" id="KW-0206">Cytoskeleton</keyword>
<accession>A0A9W8IPK3</accession>
<dbReference type="GO" id="GO:0043015">
    <property type="term" value="F:gamma-tubulin binding"/>
    <property type="evidence" value="ECO:0007669"/>
    <property type="project" value="InterPro"/>
</dbReference>
<evidence type="ECO:0000256" key="6">
    <source>
        <dbReference type="SAM" id="MobiDB-lite"/>
    </source>
</evidence>
<evidence type="ECO:0000313" key="11">
    <source>
        <dbReference type="Proteomes" id="UP001140091"/>
    </source>
</evidence>
<dbReference type="GO" id="GO:0051321">
    <property type="term" value="P:meiotic cell cycle"/>
    <property type="evidence" value="ECO:0007669"/>
    <property type="project" value="TreeGrafter"/>
</dbReference>
<evidence type="ECO:0000256" key="5">
    <source>
        <dbReference type="RuleBase" id="RU363050"/>
    </source>
</evidence>
<feature type="non-terminal residue" evidence="10">
    <location>
        <position position="778"/>
    </location>
</feature>
<dbReference type="InterPro" id="IPR041470">
    <property type="entry name" value="GCP_N"/>
</dbReference>
<keyword evidence="11" id="KW-1185">Reference proteome</keyword>
<dbReference type="PANTHER" id="PTHR19302:SF33">
    <property type="entry name" value="GAMMA-TUBULIN COMPLEX COMPONENT 5"/>
    <property type="match status" value="1"/>
</dbReference>
<dbReference type="EMBL" id="JANBPK010001935">
    <property type="protein sequence ID" value="KAJ2920445.1"/>
    <property type="molecule type" value="Genomic_DNA"/>
</dbReference>
<evidence type="ECO:0000256" key="3">
    <source>
        <dbReference type="ARBA" id="ARBA00022701"/>
    </source>
</evidence>
<dbReference type="Proteomes" id="UP001140091">
    <property type="component" value="Unassembled WGS sequence"/>
</dbReference>
<evidence type="ECO:0000259" key="8">
    <source>
        <dbReference type="Pfam" id="PF09813"/>
    </source>
</evidence>
<organism evidence="10 11">
    <name type="scientific">Candolleomyces eurysporus</name>
    <dbReference type="NCBI Taxonomy" id="2828524"/>
    <lineage>
        <taxon>Eukaryota</taxon>
        <taxon>Fungi</taxon>
        <taxon>Dikarya</taxon>
        <taxon>Basidiomycota</taxon>
        <taxon>Agaricomycotina</taxon>
        <taxon>Agaricomycetes</taxon>
        <taxon>Agaricomycetidae</taxon>
        <taxon>Agaricales</taxon>
        <taxon>Agaricineae</taxon>
        <taxon>Psathyrellaceae</taxon>
        <taxon>Candolleomyces</taxon>
    </lineage>
</organism>